<evidence type="ECO:0000259" key="3">
    <source>
        <dbReference type="PROSITE" id="PS50994"/>
    </source>
</evidence>
<dbReference type="InterPro" id="IPR009057">
    <property type="entry name" value="Homeodomain-like_sf"/>
</dbReference>
<dbReference type="Pfam" id="PF13276">
    <property type="entry name" value="HTH_21"/>
    <property type="match status" value="1"/>
</dbReference>
<evidence type="ECO:0000256" key="2">
    <source>
        <dbReference type="SAM" id="Phobius"/>
    </source>
</evidence>
<dbReference type="GO" id="GO:0015074">
    <property type="term" value="P:DNA integration"/>
    <property type="evidence" value="ECO:0007669"/>
    <property type="project" value="InterPro"/>
</dbReference>
<feature type="domain" description="Integrase catalytic" evidence="3">
    <location>
        <begin position="198"/>
        <end position="374"/>
    </location>
</feature>
<keyword evidence="2" id="KW-0472">Membrane</keyword>
<name>A0A9W4DJ41_9ACTN</name>
<dbReference type="PANTHER" id="PTHR47515">
    <property type="entry name" value="LOW CALCIUM RESPONSE LOCUS PROTEIN T"/>
    <property type="match status" value="1"/>
</dbReference>
<keyword evidence="2" id="KW-1133">Transmembrane helix</keyword>
<gene>
    <name evidence="4" type="ORF">SCOCK_1030001</name>
</gene>
<dbReference type="Pfam" id="PF13683">
    <property type="entry name" value="rve_3"/>
    <property type="match status" value="1"/>
</dbReference>
<sequence>MESIRRWWHSQGQEASYCFKIRSQLLTWSDAPNRTTIRHHRNVLVRMIYLLATRIFAWLVLLCRSSAAKNAEILLLRHEVTVLRRQVDTPKPTWPDRALFAALARLLPRILRNHRIVSPRTLLAWHQRLVKQKWTQPRSPGRPPISDELRELIIRLGVENPRWGARRVHGELRRLGHRVSAASVRRILRQAGLGPAPRHQSPRGEWAAFLKAQAGGLLATDFFHVDTIGLQRLYALFVMEVGTRSVHILGVTAHPTAAWATQQARQLIWQLGARAADFTHLIRDRDAKFTAAFDAVFASENIAVTKIPPRSPNCNPHAERFVRSVREECADRLLIYNRGHAHKVLHEYATHFNRHRPHQGRRQLAPLDDPNIIPLPATRIERRQAVTGLINEYHRAS</sequence>
<feature type="transmembrane region" description="Helical" evidence="2">
    <location>
        <begin position="43"/>
        <end position="61"/>
    </location>
</feature>
<dbReference type="SUPFAM" id="SSF53098">
    <property type="entry name" value="Ribonuclease H-like"/>
    <property type="match status" value="1"/>
</dbReference>
<dbReference type="PROSITE" id="PS50994">
    <property type="entry name" value="INTEGRASE"/>
    <property type="match status" value="1"/>
</dbReference>
<evidence type="ECO:0000256" key="1">
    <source>
        <dbReference type="ARBA" id="ARBA00002286"/>
    </source>
</evidence>
<comment type="function">
    <text evidence="1">Involved in the transposition of the insertion sequence.</text>
</comment>
<keyword evidence="2" id="KW-0812">Transmembrane</keyword>
<evidence type="ECO:0000313" key="4">
    <source>
        <dbReference type="EMBL" id="CAG6391164.1"/>
    </source>
</evidence>
<comment type="caution">
    <text evidence="4">The sequence shown here is derived from an EMBL/GenBank/DDBJ whole genome shotgun (WGS) entry which is preliminary data.</text>
</comment>
<dbReference type="InterPro" id="IPR012337">
    <property type="entry name" value="RNaseH-like_sf"/>
</dbReference>
<dbReference type="InterPro" id="IPR001584">
    <property type="entry name" value="Integrase_cat-core"/>
</dbReference>
<dbReference type="SUPFAM" id="SSF46689">
    <property type="entry name" value="Homeodomain-like"/>
    <property type="match status" value="1"/>
</dbReference>
<keyword evidence="5" id="KW-1185">Reference proteome</keyword>
<dbReference type="EMBL" id="CAJSLV010000006">
    <property type="protein sequence ID" value="CAG6391164.1"/>
    <property type="molecule type" value="Genomic_DNA"/>
</dbReference>
<dbReference type="InterPro" id="IPR025948">
    <property type="entry name" value="HTH-like_dom"/>
</dbReference>
<accession>A0A9W4DJ41</accession>
<dbReference type="InterPro" id="IPR036397">
    <property type="entry name" value="RNaseH_sf"/>
</dbReference>
<reference evidence="4" key="1">
    <citation type="submission" date="2021-05" db="EMBL/GenBank/DDBJ databases">
        <authorList>
            <person name="Arsene-Ploetze F."/>
        </authorList>
    </citation>
    <scope>NUCLEOTIDE SEQUENCE</scope>
    <source>
        <strain evidence="4">DSM 42138</strain>
    </source>
</reference>
<dbReference type="PANTHER" id="PTHR47515:SF2">
    <property type="entry name" value="INTEGRASE CORE DOMAIN PROTEIN"/>
    <property type="match status" value="1"/>
</dbReference>
<dbReference type="Proteomes" id="UP001152519">
    <property type="component" value="Unassembled WGS sequence"/>
</dbReference>
<dbReference type="GO" id="GO:0003676">
    <property type="term" value="F:nucleic acid binding"/>
    <property type="evidence" value="ECO:0007669"/>
    <property type="project" value="InterPro"/>
</dbReference>
<organism evidence="4 5">
    <name type="scientific">Actinacidiphila cocklensis</name>
    <dbReference type="NCBI Taxonomy" id="887465"/>
    <lineage>
        <taxon>Bacteria</taxon>
        <taxon>Bacillati</taxon>
        <taxon>Actinomycetota</taxon>
        <taxon>Actinomycetes</taxon>
        <taxon>Kitasatosporales</taxon>
        <taxon>Streptomycetaceae</taxon>
        <taxon>Actinacidiphila</taxon>
    </lineage>
</organism>
<proteinExistence type="predicted"/>
<protein>
    <submittedName>
        <fullName evidence="4">HTH-like domain-containing protein</fullName>
    </submittedName>
</protein>
<dbReference type="Gene3D" id="3.30.420.10">
    <property type="entry name" value="Ribonuclease H-like superfamily/Ribonuclease H"/>
    <property type="match status" value="1"/>
</dbReference>
<dbReference type="AlphaFoldDB" id="A0A9W4DJ41"/>
<evidence type="ECO:0000313" key="5">
    <source>
        <dbReference type="Proteomes" id="UP001152519"/>
    </source>
</evidence>